<dbReference type="EMBL" id="GU568018">
    <property type="protein sequence ID" value="ADI23575.1"/>
    <property type="molecule type" value="Genomic_DNA"/>
</dbReference>
<reference evidence="2" key="1">
    <citation type="submission" date="2010-01" db="EMBL/GenBank/DDBJ databases">
        <title>Genome fragments of uncultured bacteria from the North Pacific subtropical Gyre.</title>
        <authorList>
            <person name="Pham V.D."/>
            <person name="Delong E.F."/>
        </authorList>
    </citation>
    <scope>NUCLEOTIDE SEQUENCE</scope>
</reference>
<organism evidence="2">
    <name type="scientific">uncultured nuHF2 cluster bacterium HF0770_42C12</name>
    <dbReference type="NCBI Taxonomy" id="723593"/>
    <lineage>
        <taxon>Bacteria</taxon>
        <taxon>environmental samples</taxon>
    </lineage>
</organism>
<feature type="compositionally biased region" description="Acidic residues" evidence="1">
    <location>
        <begin position="45"/>
        <end position="55"/>
    </location>
</feature>
<dbReference type="AlphaFoldDB" id="E7C800"/>
<sequence length="55" mass="6680">MPKKPRKRITPKQRDPSWRMRHALGHKVEANPKAYTRKRKHPEEDNSEVMEDMKQ</sequence>
<name>E7C800_9BACT</name>
<evidence type="ECO:0000256" key="1">
    <source>
        <dbReference type="SAM" id="MobiDB-lite"/>
    </source>
</evidence>
<protein>
    <submittedName>
        <fullName evidence="2">Uncharacterized protein</fullName>
    </submittedName>
</protein>
<evidence type="ECO:0000313" key="2">
    <source>
        <dbReference type="EMBL" id="ADI23575.1"/>
    </source>
</evidence>
<feature type="compositionally biased region" description="Basic residues" evidence="1">
    <location>
        <begin position="1"/>
        <end position="11"/>
    </location>
</feature>
<proteinExistence type="predicted"/>
<feature type="region of interest" description="Disordered" evidence="1">
    <location>
        <begin position="1"/>
        <end position="55"/>
    </location>
</feature>
<accession>E7C800</accession>